<dbReference type="EnsemblPlants" id="Kaladp0060s0083.1.v1.1">
    <property type="protein sequence ID" value="Kaladp0060s0083.1.v1.1"/>
    <property type="gene ID" value="Kaladp0060s0083.v1.1"/>
</dbReference>
<dbReference type="AlphaFoldDB" id="A0A7N0UB36"/>
<evidence type="ECO:0000313" key="1">
    <source>
        <dbReference type="EnsemblPlants" id="Kaladp0060s0083.1.v1.1"/>
    </source>
</evidence>
<sequence>MRSFKKMMLGIPSAKLYDARRSKFVVLLDAAVCICGSGCEPGLCHVGCARMAGQNSDNKNIILWCAGEIARGFARDLSHLCVRACSLGSFTFPLSCCHRRIYICVKHISTTIHQPFRLQRSLKPLNFDSRIIPRMFQIKDLVMKYEYLSILVY</sequence>
<name>A0A7N0UB36_KALFE</name>
<evidence type="ECO:0000313" key="2">
    <source>
        <dbReference type="Proteomes" id="UP000594263"/>
    </source>
</evidence>
<organism evidence="1 2">
    <name type="scientific">Kalanchoe fedtschenkoi</name>
    <name type="common">Lavender scallops</name>
    <name type="synonym">South American air plant</name>
    <dbReference type="NCBI Taxonomy" id="63787"/>
    <lineage>
        <taxon>Eukaryota</taxon>
        <taxon>Viridiplantae</taxon>
        <taxon>Streptophyta</taxon>
        <taxon>Embryophyta</taxon>
        <taxon>Tracheophyta</taxon>
        <taxon>Spermatophyta</taxon>
        <taxon>Magnoliopsida</taxon>
        <taxon>eudicotyledons</taxon>
        <taxon>Gunneridae</taxon>
        <taxon>Pentapetalae</taxon>
        <taxon>Saxifragales</taxon>
        <taxon>Crassulaceae</taxon>
        <taxon>Kalanchoe</taxon>
    </lineage>
</organism>
<reference evidence="1" key="1">
    <citation type="submission" date="2021-01" db="UniProtKB">
        <authorList>
            <consortium name="EnsemblPlants"/>
        </authorList>
    </citation>
    <scope>IDENTIFICATION</scope>
</reference>
<accession>A0A7N0UB36</accession>
<dbReference type="Gramene" id="Kaladp0060s0083.1.v1.1">
    <property type="protein sequence ID" value="Kaladp0060s0083.1.v1.1"/>
    <property type="gene ID" value="Kaladp0060s0083.v1.1"/>
</dbReference>
<proteinExistence type="predicted"/>
<keyword evidence="2" id="KW-1185">Reference proteome</keyword>
<protein>
    <submittedName>
        <fullName evidence="1">Uncharacterized protein</fullName>
    </submittedName>
</protein>
<dbReference type="Proteomes" id="UP000594263">
    <property type="component" value="Unplaced"/>
</dbReference>